<keyword evidence="1" id="KW-0472">Membrane</keyword>
<dbReference type="EMBL" id="UOFF01000009">
    <property type="protein sequence ID" value="VAW52879.1"/>
    <property type="molecule type" value="Genomic_DNA"/>
</dbReference>
<protein>
    <recommendedName>
        <fullName evidence="3">Transmembrane protein</fullName>
    </recommendedName>
</protein>
<feature type="transmembrane region" description="Helical" evidence="1">
    <location>
        <begin position="385"/>
        <end position="407"/>
    </location>
</feature>
<evidence type="ECO:0000313" key="2">
    <source>
        <dbReference type="EMBL" id="VAW52879.1"/>
    </source>
</evidence>
<evidence type="ECO:0008006" key="3">
    <source>
        <dbReference type="Google" id="ProtNLM"/>
    </source>
</evidence>
<feature type="transmembrane region" description="Helical" evidence="1">
    <location>
        <begin position="12"/>
        <end position="32"/>
    </location>
</feature>
<gene>
    <name evidence="2" type="ORF">MNBD_GAMMA07-1924</name>
</gene>
<organism evidence="2">
    <name type="scientific">hydrothermal vent metagenome</name>
    <dbReference type="NCBI Taxonomy" id="652676"/>
    <lineage>
        <taxon>unclassified sequences</taxon>
        <taxon>metagenomes</taxon>
        <taxon>ecological metagenomes</taxon>
    </lineage>
</organism>
<feature type="transmembrane region" description="Helical" evidence="1">
    <location>
        <begin position="419"/>
        <end position="438"/>
    </location>
</feature>
<proteinExistence type="predicted"/>
<keyword evidence="1" id="KW-1133">Transmembrane helix</keyword>
<feature type="transmembrane region" description="Helical" evidence="1">
    <location>
        <begin position="329"/>
        <end position="351"/>
    </location>
</feature>
<keyword evidence="1" id="KW-0812">Transmembrane</keyword>
<dbReference type="AlphaFoldDB" id="A0A3B0WUM2"/>
<accession>A0A3B0WUM2</accession>
<feature type="transmembrane region" description="Helical" evidence="1">
    <location>
        <begin position="290"/>
        <end position="309"/>
    </location>
</feature>
<evidence type="ECO:0000256" key="1">
    <source>
        <dbReference type="SAM" id="Phobius"/>
    </source>
</evidence>
<reference evidence="2" key="1">
    <citation type="submission" date="2018-06" db="EMBL/GenBank/DDBJ databases">
        <authorList>
            <person name="Zhirakovskaya E."/>
        </authorList>
    </citation>
    <scope>NUCLEOTIDE SEQUENCE</scope>
</reference>
<sequence>MMLDFWVNLIETQSNLTLLLWLSVLIIVMYVMRQPMHQLAIIVMRSFRHMLRLIVHGLKLAEKKLILRNRNVLLKQGRERSERNIEREFQQVEMLIHRDLSSYPLLQRDLKEQITRIDKDYVNSHEVSPLPPEWLKAVEAVANIPDNGSLVVAKILNDIHSTLKKAMNKEANEHHRANRQRHTLLKKMKPYWRSLTNTLNSVEKKIIGLEQRSIIIDSQMRTYEGIRKNTDDAESILSESSLTQFFISGLALCLGVLGLTINFHLITLPLEEMVGASSYLGSSLIRASEATALFMVSIEVILGMFVMEAANVTRLFPVIHLLGYRRRKIIFYILLGFLFIFASVEASLAYMNDILVTDRTSLTLLLTGVEVTEPPLHWIPTMGQAVMAFVLPFLMVFLAIPLELFVLSLRTMIGGVLVWLLRIFIIFIQLVISVFLGVERLMINFYDLVIFIPLAIEAKINTLIQAEIVKKYQLETHAKMQISQVNNNSNIIHEITTQQEQHAKNL</sequence>
<name>A0A3B0WUM2_9ZZZZ</name>
<feature type="transmembrane region" description="Helical" evidence="1">
    <location>
        <begin position="245"/>
        <end position="270"/>
    </location>
</feature>